<gene>
    <name evidence="1" type="ORF">ATE48_07550</name>
</gene>
<accession>A0A1B1AGU5</accession>
<protein>
    <submittedName>
        <fullName evidence="1">Uncharacterized protein</fullName>
    </submittedName>
</protein>
<sequence>MISSRGAYVGPALEPRVIGKTLKYKLEQEHLLRRLASALVLQWDELPDALQDLIIDQAALVEDREGGASEARDIENFVRGAKTCALTKMPADQRG</sequence>
<keyword evidence="2" id="KW-1185">Reference proteome</keyword>
<dbReference type="STRING" id="1759059.ATE48_07550"/>
<dbReference type="AlphaFoldDB" id="A0A1B1AGU5"/>
<organism evidence="1 2">
    <name type="scientific">Candidatus Viadribacter manganicus</name>
    <dbReference type="NCBI Taxonomy" id="1759059"/>
    <lineage>
        <taxon>Bacteria</taxon>
        <taxon>Pseudomonadati</taxon>
        <taxon>Pseudomonadota</taxon>
        <taxon>Alphaproteobacteria</taxon>
        <taxon>Hyphomonadales</taxon>
        <taxon>Hyphomonadaceae</taxon>
        <taxon>Candidatus Viadribacter</taxon>
    </lineage>
</organism>
<name>A0A1B1AGU5_9PROT</name>
<evidence type="ECO:0000313" key="1">
    <source>
        <dbReference type="EMBL" id="ANP45786.1"/>
    </source>
</evidence>
<reference evidence="1 2" key="1">
    <citation type="submission" date="2015-11" db="EMBL/GenBank/DDBJ databases">
        <title>Whole-Genome Sequence of Candidatus Oderbacter manganicum from the National Park Lower Oder Valley, Germany.</title>
        <authorList>
            <person name="Braun B."/>
            <person name="Liere K."/>
            <person name="Szewzyk U."/>
        </authorList>
    </citation>
    <scope>NUCLEOTIDE SEQUENCE [LARGE SCALE GENOMIC DNA]</scope>
    <source>
        <strain evidence="1 2">OTSz_A_272</strain>
    </source>
</reference>
<evidence type="ECO:0000313" key="2">
    <source>
        <dbReference type="Proteomes" id="UP000092498"/>
    </source>
</evidence>
<dbReference type="RefSeq" id="WP_066769692.1">
    <property type="nucleotide sequence ID" value="NZ_CP013244.1"/>
</dbReference>
<proteinExistence type="predicted"/>
<dbReference type="KEGG" id="cbot:ATE48_07550"/>
<dbReference type="EMBL" id="CP013244">
    <property type="protein sequence ID" value="ANP45786.1"/>
    <property type="molecule type" value="Genomic_DNA"/>
</dbReference>
<dbReference type="Proteomes" id="UP000092498">
    <property type="component" value="Chromosome"/>
</dbReference>
<dbReference type="InParanoid" id="A0A1B1AGU5"/>
<dbReference type="OrthoDB" id="7376524at2"/>